<comment type="caution">
    <text evidence="1">The sequence shown here is derived from an EMBL/GenBank/DDBJ whole genome shotgun (WGS) entry which is preliminary data.</text>
</comment>
<keyword evidence="2" id="KW-1185">Reference proteome</keyword>
<organism evidence="1 2">
    <name type="scientific">Marinitenerispora sediminis</name>
    <dbReference type="NCBI Taxonomy" id="1931232"/>
    <lineage>
        <taxon>Bacteria</taxon>
        <taxon>Bacillati</taxon>
        <taxon>Actinomycetota</taxon>
        <taxon>Actinomycetes</taxon>
        <taxon>Streptosporangiales</taxon>
        <taxon>Nocardiopsidaceae</taxon>
        <taxon>Marinitenerispora</taxon>
    </lineage>
</organism>
<evidence type="ECO:0000313" key="2">
    <source>
        <dbReference type="Proteomes" id="UP000253318"/>
    </source>
</evidence>
<sequence>MRVGIYVDAYNLYYGGRGLCGRGVAGWRWLDIRSLVERLVVTRAEWGGAAVARIVYCTARIGARGNPSGHRDQDIYLKALLAAKSVDHIEYGQYVERVKRAPLAVADKKGRPQTARPTWPVMVQEGGIPRPDSVFLVSFAHREEKGSDVNVASHLLLDVLEREVDAAVVLSNDSDLKLPLSIARQRVPVGLVNPTRAVLAGALRGAAGEGVGRHWWRQLTVEDFVNHQLPETVGRYVRPQGW</sequence>
<proteinExistence type="predicted"/>
<gene>
    <name evidence="1" type="ORF">DEF24_05260</name>
</gene>
<accession>A0A368T989</accession>
<dbReference type="Gene3D" id="3.40.50.1010">
    <property type="entry name" value="5'-nuclease"/>
    <property type="match status" value="1"/>
</dbReference>
<dbReference type="OrthoDB" id="9809421at2"/>
<dbReference type="AlphaFoldDB" id="A0A368T989"/>
<reference evidence="1 2" key="1">
    <citation type="submission" date="2018-04" db="EMBL/GenBank/DDBJ databases">
        <title>Novel actinobacteria from marine sediment.</title>
        <authorList>
            <person name="Ng Z.Y."/>
            <person name="Tan G.Y.A."/>
        </authorList>
    </citation>
    <scope>NUCLEOTIDE SEQUENCE [LARGE SCALE GENOMIC DNA]</scope>
    <source>
        <strain evidence="1 2">TPS81</strain>
    </source>
</reference>
<name>A0A368T989_9ACTN</name>
<dbReference type="Proteomes" id="UP000253318">
    <property type="component" value="Unassembled WGS sequence"/>
</dbReference>
<protein>
    <submittedName>
        <fullName evidence="1">NYN domain-containing protein</fullName>
    </submittedName>
</protein>
<evidence type="ECO:0000313" key="1">
    <source>
        <dbReference type="EMBL" id="RCV61025.1"/>
    </source>
</evidence>
<dbReference type="EMBL" id="QEIN01000026">
    <property type="protein sequence ID" value="RCV61025.1"/>
    <property type="molecule type" value="Genomic_DNA"/>
</dbReference>